<proteinExistence type="predicted"/>
<dbReference type="AlphaFoldDB" id="A0A0F9QQN3"/>
<accession>A0A0F9QQN3</accession>
<dbReference type="EMBL" id="LAZR01004552">
    <property type="protein sequence ID" value="KKN07588.1"/>
    <property type="molecule type" value="Genomic_DNA"/>
</dbReference>
<organism evidence="1">
    <name type="scientific">marine sediment metagenome</name>
    <dbReference type="NCBI Taxonomy" id="412755"/>
    <lineage>
        <taxon>unclassified sequences</taxon>
        <taxon>metagenomes</taxon>
        <taxon>ecological metagenomes</taxon>
    </lineage>
</organism>
<comment type="caution">
    <text evidence="1">The sequence shown here is derived from an EMBL/GenBank/DDBJ whole genome shotgun (WGS) entry which is preliminary data.</text>
</comment>
<name>A0A0F9QQN3_9ZZZZ</name>
<sequence>MSRFNKKYLNDKKLKNGKQLLAQRKDKEAEKIFLECYNFFDEEHLIVEKLDTIRNLIEIYLNLSDYESADFYLKIYELESKEHMILKP</sequence>
<gene>
    <name evidence="1" type="ORF">LCGC14_1065340</name>
</gene>
<evidence type="ECO:0000313" key="1">
    <source>
        <dbReference type="EMBL" id="KKN07588.1"/>
    </source>
</evidence>
<protein>
    <submittedName>
        <fullName evidence="1">Uncharacterized protein</fullName>
    </submittedName>
</protein>
<reference evidence="1" key="1">
    <citation type="journal article" date="2015" name="Nature">
        <title>Complex archaea that bridge the gap between prokaryotes and eukaryotes.</title>
        <authorList>
            <person name="Spang A."/>
            <person name="Saw J.H."/>
            <person name="Jorgensen S.L."/>
            <person name="Zaremba-Niedzwiedzka K."/>
            <person name="Martijn J."/>
            <person name="Lind A.E."/>
            <person name="van Eijk R."/>
            <person name="Schleper C."/>
            <person name="Guy L."/>
            <person name="Ettema T.J."/>
        </authorList>
    </citation>
    <scope>NUCLEOTIDE SEQUENCE</scope>
</reference>